<evidence type="ECO:0000256" key="1">
    <source>
        <dbReference type="ARBA" id="ARBA00007613"/>
    </source>
</evidence>
<evidence type="ECO:0000313" key="2">
    <source>
        <dbReference type="EMBL" id="BAW80486.1"/>
    </source>
</evidence>
<proteinExistence type="inferred from homology"/>
<dbReference type="PANTHER" id="PTHR30203">
    <property type="entry name" value="OUTER MEMBRANE CATION EFFLUX PROTEIN"/>
    <property type="match status" value="1"/>
</dbReference>
<dbReference type="InterPro" id="IPR010131">
    <property type="entry name" value="MdtP/NodT-like"/>
</dbReference>
<dbReference type="GO" id="GO:0015562">
    <property type="term" value="F:efflux transmembrane transporter activity"/>
    <property type="evidence" value="ECO:0007669"/>
    <property type="project" value="InterPro"/>
</dbReference>
<dbReference type="AlphaFoldDB" id="A0A1Q2SMX4"/>
<sequence>MMVNGISGILVCSIVLLALADCGAVQEYLPTPVPAFVPDSNSILMPTTIENPVTSKASSAQEDKEESIAGQEFTLDTAIQWALKADPQIQAGLENIHQAKADLMTAGLVPNPNFYANEELVPVPFSRPFSPTHEGGPPQLNALVQFPVDWFLFGKRAAAVVAAQRGVDVAAADFAELIRQRISGTITAFYDVLEAEAMVELAKEDLSNLSKMKTIITNRVKIGGIATIELDRIRLSIFSSQRELQAVGLVLAAARNRLCVFLGFEDPIPLRVRGDLKVTHPAAPISTEVAIALAEENRPDFIAKQRQIVEVAAKVKSEKKQAYPEISPFLGYSRQFQQQAMGVPDANSWNFGIQMEMPLFDRNQGNIAKMKSALIQSKLNFKAQLVALRAEIDQSVRNYRTIYQIITTEDPGQLKAARDVRDKIQASYKLGGKSLIEVLDARRTYLETYRIHIASRSGYWHSLYALNAAIGKQVLK</sequence>
<organism evidence="2 3">
    <name type="scientific">Candidatus Nitrosoglobus terrae</name>
    <dbReference type="NCBI Taxonomy" id="1630141"/>
    <lineage>
        <taxon>Bacteria</taxon>
        <taxon>Pseudomonadati</taxon>
        <taxon>Pseudomonadota</taxon>
        <taxon>Gammaproteobacteria</taxon>
        <taxon>Chromatiales</taxon>
        <taxon>Chromatiaceae</taxon>
        <taxon>Candidatus Nitrosoglobus</taxon>
    </lineage>
</organism>
<dbReference type="OrthoDB" id="5757211at2"/>
<accession>A0A1Q2SMX4</accession>
<protein>
    <submittedName>
        <fullName evidence="2">Hypothetical conserved protein</fullName>
    </submittedName>
</protein>
<evidence type="ECO:0000313" key="3">
    <source>
        <dbReference type="Proteomes" id="UP000243679"/>
    </source>
</evidence>
<comment type="similarity">
    <text evidence="1">Belongs to the outer membrane factor (OMF) (TC 1.B.17) family.</text>
</comment>
<dbReference type="PANTHER" id="PTHR30203:SF24">
    <property type="entry name" value="BLR4935 PROTEIN"/>
    <property type="match status" value="1"/>
</dbReference>
<gene>
    <name evidence="2" type="ORF">TAO_1116</name>
</gene>
<dbReference type="Pfam" id="PF02321">
    <property type="entry name" value="OEP"/>
    <property type="match status" value="2"/>
</dbReference>
<reference evidence="2 3" key="1">
    <citation type="journal article" date="2017" name="ISME J.">
        <title>An acid-tolerant ammonia-oxidizing ?-proteobacterium from soil.</title>
        <authorList>
            <person name="Hayatsu M."/>
            <person name="Tago K."/>
            <person name="Uchiyama I."/>
            <person name="Toyoda A."/>
            <person name="Wang Y."/>
            <person name="Shimomura Y."/>
            <person name="Okubo T."/>
            <person name="Kurisu F."/>
            <person name="Hirono Y."/>
            <person name="Nonaka K."/>
            <person name="Akiyama H."/>
            <person name="Itoh T."/>
            <person name="Takami H."/>
        </authorList>
    </citation>
    <scope>NUCLEOTIDE SEQUENCE [LARGE SCALE GENOMIC DNA]</scope>
    <source>
        <strain evidence="2 3">TAO100</strain>
    </source>
</reference>
<dbReference type="EMBL" id="AP014836">
    <property type="protein sequence ID" value="BAW80486.1"/>
    <property type="molecule type" value="Genomic_DNA"/>
</dbReference>
<name>A0A1Q2SMX4_9GAMM</name>
<dbReference type="Gene3D" id="1.20.1600.10">
    <property type="entry name" value="Outer membrane efflux proteins (OEP)"/>
    <property type="match status" value="1"/>
</dbReference>
<dbReference type="RefSeq" id="WP_096527032.1">
    <property type="nucleotide sequence ID" value="NZ_AP014836.1"/>
</dbReference>
<dbReference type="KEGG" id="ntt:TAO_1116"/>
<keyword evidence="3" id="KW-1185">Reference proteome</keyword>
<dbReference type="Proteomes" id="UP000243679">
    <property type="component" value="Chromosome"/>
</dbReference>
<dbReference type="InterPro" id="IPR003423">
    <property type="entry name" value="OMP_efflux"/>
</dbReference>
<dbReference type="SUPFAM" id="SSF56954">
    <property type="entry name" value="Outer membrane efflux proteins (OEP)"/>
    <property type="match status" value="1"/>
</dbReference>